<gene>
    <name evidence="2" type="ORF">GCM10007384_34060</name>
</gene>
<accession>A0A918N4N1</accession>
<dbReference type="RefSeq" id="WP_027413222.1">
    <property type="nucleotide sequence ID" value="NZ_BMWS01000029.1"/>
</dbReference>
<keyword evidence="1" id="KW-0472">Membrane</keyword>
<reference evidence="2 3" key="1">
    <citation type="journal article" date="2014" name="Int. J. Syst. Evol. Microbiol.">
        <title>Complete genome sequence of Corynebacterium casei LMG S-19264T (=DSM 44701T), isolated from a smear-ripened cheese.</title>
        <authorList>
            <consortium name="US DOE Joint Genome Institute (JGI-PGF)"/>
            <person name="Walter F."/>
            <person name="Albersmeier A."/>
            <person name="Kalinowski J."/>
            <person name="Ruckert C."/>
        </authorList>
    </citation>
    <scope>NUCLEOTIDE SEQUENCE [LARGE SCALE GENOMIC DNA]</scope>
    <source>
        <strain evidence="2 3">KCTC 12285</strain>
    </source>
</reference>
<name>A0A918N4N1_9FLAO</name>
<feature type="transmembrane region" description="Helical" evidence="1">
    <location>
        <begin position="6"/>
        <end position="28"/>
    </location>
</feature>
<protein>
    <submittedName>
        <fullName evidence="2">Membrane protein</fullName>
    </submittedName>
</protein>
<evidence type="ECO:0000313" key="2">
    <source>
        <dbReference type="EMBL" id="GGX30146.1"/>
    </source>
</evidence>
<feature type="transmembrane region" description="Helical" evidence="1">
    <location>
        <begin position="100"/>
        <end position="124"/>
    </location>
</feature>
<dbReference type="Proteomes" id="UP000601108">
    <property type="component" value="Unassembled WGS sequence"/>
</dbReference>
<keyword evidence="1" id="KW-0812">Transmembrane</keyword>
<evidence type="ECO:0000256" key="1">
    <source>
        <dbReference type="SAM" id="Phobius"/>
    </source>
</evidence>
<dbReference type="InterPro" id="IPR021329">
    <property type="entry name" value="DUF2938"/>
</dbReference>
<dbReference type="AlphaFoldDB" id="A0A918N4N1"/>
<keyword evidence="3" id="KW-1185">Reference proteome</keyword>
<organism evidence="2 3">
    <name type="scientific">Aquimarina muelleri</name>
    <dbReference type="NCBI Taxonomy" id="279356"/>
    <lineage>
        <taxon>Bacteria</taxon>
        <taxon>Pseudomonadati</taxon>
        <taxon>Bacteroidota</taxon>
        <taxon>Flavobacteriia</taxon>
        <taxon>Flavobacteriales</taxon>
        <taxon>Flavobacteriaceae</taxon>
        <taxon>Aquimarina</taxon>
    </lineage>
</organism>
<feature type="transmembrane region" description="Helical" evidence="1">
    <location>
        <begin position="136"/>
        <end position="156"/>
    </location>
</feature>
<keyword evidence="1" id="KW-1133">Transmembrane helix</keyword>
<sequence>MMLVVQTILIGIGATFFMDIYSLILRFLGIKSLDYRFVGRWIGHFKKRKFFHNKIMETAPVNYEKIISWLAHYIIGIIFSFLLVFVYGETWLDNPTVIPALIIGIITIVAPFFLMQPAFGFGIAGSNLPDPNKARLMSLITHSVFGSGLYLSAVVLNQITKNI</sequence>
<proteinExistence type="predicted"/>
<feature type="transmembrane region" description="Helical" evidence="1">
    <location>
        <begin position="66"/>
        <end position="88"/>
    </location>
</feature>
<dbReference type="Pfam" id="PF11158">
    <property type="entry name" value="DUF2938"/>
    <property type="match status" value="1"/>
</dbReference>
<evidence type="ECO:0000313" key="3">
    <source>
        <dbReference type="Proteomes" id="UP000601108"/>
    </source>
</evidence>
<dbReference type="EMBL" id="BMWS01000029">
    <property type="protein sequence ID" value="GGX30146.1"/>
    <property type="molecule type" value="Genomic_DNA"/>
</dbReference>
<comment type="caution">
    <text evidence="2">The sequence shown here is derived from an EMBL/GenBank/DDBJ whole genome shotgun (WGS) entry which is preliminary data.</text>
</comment>